<dbReference type="Gene3D" id="6.20.310.10">
    <property type="match status" value="1"/>
</dbReference>
<dbReference type="EMBL" id="KN753307">
    <property type="protein sequence ID" value="KIH49471.1"/>
    <property type="molecule type" value="Genomic_DNA"/>
</dbReference>
<evidence type="ECO:0000313" key="2">
    <source>
        <dbReference type="EMBL" id="KIH49471.1"/>
    </source>
</evidence>
<sequence length="75" mass="8915">MVPDKALNQYGRLYPRLKNIRELSVQIAIDEMYVRHQVYQAEYDELINKAYRWPEQDSKPGFPVPKLARSSMDDE</sequence>
<dbReference type="Proteomes" id="UP000054047">
    <property type="component" value="Unassembled WGS sequence"/>
</dbReference>
<dbReference type="OrthoDB" id="5365701at2759"/>
<gene>
    <name evidence="2" type="ORF">ANCDUO_20454</name>
</gene>
<proteinExistence type="predicted"/>
<protein>
    <recommendedName>
        <fullName evidence="4">Malic enzyme NAD-binding domain-containing protein</fullName>
    </recommendedName>
</protein>
<name>A0A0C2FX63_9BILA</name>
<evidence type="ECO:0000256" key="1">
    <source>
        <dbReference type="SAM" id="MobiDB-lite"/>
    </source>
</evidence>
<keyword evidence="3" id="KW-1185">Reference proteome</keyword>
<evidence type="ECO:0000313" key="3">
    <source>
        <dbReference type="Proteomes" id="UP000054047"/>
    </source>
</evidence>
<accession>A0A0C2FX63</accession>
<feature type="region of interest" description="Disordered" evidence="1">
    <location>
        <begin position="56"/>
        <end position="75"/>
    </location>
</feature>
<evidence type="ECO:0008006" key="4">
    <source>
        <dbReference type="Google" id="ProtNLM"/>
    </source>
</evidence>
<reference evidence="2 3" key="1">
    <citation type="submission" date="2013-12" db="EMBL/GenBank/DDBJ databases">
        <title>Draft genome of the parsitic nematode Ancylostoma duodenale.</title>
        <authorList>
            <person name="Mitreva M."/>
        </authorList>
    </citation>
    <scope>NUCLEOTIDE SEQUENCE [LARGE SCALE GENOMIC DNA]</scope>
    <source>
        <strain evidence="2 3">Zhejiang</strain>
    </source>
</reference>
<dbReference type="AlphaFoldDB" id="A0A0C2FX63"/>
<organism evidence="2 3">
    <name type="scientific">Ancylostoma duodenale</name>
    <dbReference type="NCBI Taxonomy" id="51022"/>
    <lineage>
        <taxon>Eukaryota</taxon>
        <taxon>Metazoa</taxon>
        <taxon>Ecdysozoa</taxon>
        <taxon>Nematoda</taxon>
        <taxon>Chromadorea</taxon>
        <taxon>Rhabditida</taxon>
        <taxon>Rhabditina</taxon>
        <taxon>Rhabditomorpha</taxon>
        <taxon>Strongyloidea</taxon>
        <taxon>Ancylostomatidae</taxon>
        <taxon>Ancylostomatinae</taxon>
        <taxon>Ancylostoma</taxon>
    </lineage>
</organism>